<sequence>MRPKISIIVPVYKVENYIHKCVDSILNQKFKDFELILVDDGSPDKCGEICDEYAKKDNRIIVIHKENGGQATARNAALDVASGEYIGFVDSDDYIEPDMYEILYKICVENECDISNCSSIIHFNKKIVVNGGHNIITHNREEAMKVLMEGFLYDECLWTKLIKRELFEGLRIPIGIAYEDTAFTYKLFDKANKICCIGEAKYNYIKRENSTMDIATKEIKIDAIKIYSEMYSLIEARYPELLGLVTLKLANNSLVILNNIIDSNEFDKNKFKYYKTAKFLNGYFEETIKLKEYPKNLKILLVALKINPIIYKYLIKIIKLRR</sequence>
<dbReference type="InterPro" id="IPR029044">
    <property type="entry name" value="Nucleotide-diphossugar_trans"/>
</dbReference>
<evidence type="ECO:0000313" key="5">
    <source>
        <dbReference type="Proteomes" id="UP000005337"/>
    </source>
</evidence>
<proteinExistence type="predicted"/>
<keyword evidence="1" id="KW-0328">Glycosyltransferase</keyword>
<keyword evidence="2" id="KW-0808">Transferase</keyword>
<dbReference type="Proteomes" id="UP000005337">
    <property type="component" value="Unassembled WGS sequence"/>
</dbReference>
<organism evidence="4 5">
    <name type="scientific">Clostridium perfringens E str. JGS1987</name>
    <dbReference type="NCBI Taxonomy" id="451755"/>
    <lineage>
        <taxon>Bacteria</taxon>
        <taxon>Bacillati</taxon>
        <taxon>Bacillota</taxon>
        <taxon>Clostridia</taxon>
        <taxon>Eubacteriales</taxon>
        <taxon>Clostridiaceae</taxon>
        <taxon>Clostridium</taxon>
    </lineage>
</organism>
<name>B1BNH7_CLOPF</name>
<dbReference type="AlphaFoldDB" id="B1BNH7"/>
<dbReference type="EMBL" id="ABDW01000001">
    <property type="protein sequence ID" value="EDT16752.1"/>
    <property type="molecule type" value="Genomic_DNA"/>
</dbReference>
<dbReference type="InterPro" id="IPR001173">
    <property type="entry name" value="Glyco_trans_2-like"/>
</dbReference>
<comment type="caution">
    <text evidence="4">The sequence shown here is derived from an EMBL/GenBank/DDBJ whole genome shotgun (WGS) entry which is preliminary data.</text>
</comment>
<gene>
    <name evidence="4" type="ORF">AC3_0602</name>
</gene>
<evidence type="ECO:0000259" key="3">
    <source>
        <dbReference type="Pfam" id="PF00535"/>
    </source>
</evidence>
<accession>B1BNH7</accession>
<evidence type="ECO:0000256" key="2">
    <source>
        <dbReference type="ARBA" id="ARBA00022679"/>
    </source>
</evidence>
<dbReference type="Gene3D" id="3.90.550.10">
    <property type="entry name" value="Spore Coat Polysaccharide Biosynthesis Protein SpsA, Chain A"/>
    <property type="match status" value="1"/>
</dbReference>
<dbReference type="GO" id="GO:0016757">
    <property type="term" value="F:glycosyltransferase activity"/>
    <property type="evidence" value="ECO:0007669"/>
    <property type="project" value="UniProtKB-KW"/>
</dbReference>
<dbReference type="CDD" id="cd00761">
    <property type="entry name" value="Glyco_tranf_GTA_type"/>
    <property type="match status" value="1"/>
</dbReference>
<dbReference type="PANTHER" id="PTHR22916:SF51">
    <property type="entry name" value="GLYCOSYLTRANSFERASE EPSH-RELATED"/>
    <property type="match status" value="1"/>
</dbReference>
<dbReference type="PANTHER" id="PTHR22916">
    <property type="entry name" value="GLYCOSYLTRANSFERASE"/>
    <property type="match status" value="1"/>
</dbReference>
<evidence type="ECO:0000313" key="4">
    <source>
        <dbReference type="EMBL" id="EDT16752.1"/>
    </source>
</evidence>
<dbReference type="RefSeq" id="WP_003461248.1">
    <property type="nucleotide sequence ID" value="NZ_ABDW01000001.1"/>
</dbReference>
<reference evidence="4 5" key="1">
    <citation type="submission" date="2007-07" db="EMBL/GenBank/DDBJ databases">
        <title>Annotation of Clostridium perfringens E str. JGS1987.</title>
        <authorList>
            <person name="Paulsen I."/>
            <person name="Sebastian Y."/>
        </authorList>
    </citation>
    <scope>NUCLEOTIDE SEQUENCE [LARGE SCALE GENOMIC DNA]</scope>
    <source>
        <strain evidence="5">E str. JGS1987</strain>
    </source>
</reference>
<dbReference type="Pfam" id="PF00535">
    <property type="entry name" value="Glycos_transf_2"/>
    <property type="match status" value="1"/>
</dbReference>
<feature type="domain" description="Glycosyltransferase 2-like" evidence="3">
    <location>
        <begin position="6"/>
        <end position="167"/>
    </location>
</feature>
<protein>
    <submittedName>
        <fullName evidence="4">Capsular polysaccharide biosynthsis protein</fullName>
    </submittedName>
</protein>
<evidence type="ECO:0000256" key="1">
    <source>
        <dbReference type="ARBA" id="ARBA00022676"/>
    </source>
</evidence>
<dbReference type="SUPFAM" id="SSF53448">
    <property type="entry name" value="Nucleotide-diphospho-sugar transferases"/>
    <property type="match status" value="1"/>
</dbReference>